<comment type="caution">
    <text evidence="2">The sequence shown here is derived from an EMBL/GenBank/DDBJ whole genome shotgun (WGS) entry which is preliminary data.</text>
</comment>
<dbReference type="InterPro" id="IPR011333">
    <property type="entry name" value="SKP1/BTB/POZ_sf"/>
</dbReference>
<dbReference type="OrthoDB" id="3036049at2759"/>
<dbReference type="Proteomes" id="UP000230002">
    <property type="component" value="Unassembled WGS sequence"/>
</dbReference>
<sequence>MKQSRPASASSFHDKESLKKDEEFWFEDGNLILVAGDVQFRVYQGPLIAHSLVFKDMLSLPQPAEDLVHRERHGDHSCPTVPLTDSPEDLKHFLRVFTTGMTPTTMRSGPHDPSFNEVSACIRLGHKYQVDHLVQRNMDFLRKYYTDDFDTWFPSNFVRPPTFRSVHAIAVVNLARLTNQPAMLPTALMDCCTLGAEIVNGIVREDGTRETLTQDDLGRCFVGRTKMAQASARIAHQMFRQTVAPTCKHPGCCQRVLQRLLNALGDARDEVISCVDWYASWMVYVDGRDEERELCIRCYKMLEGDRPKRLQREVWMNLPEMMGVTVEGWGTKPKQEA</sequence>
<gene>
    <name evidence="2" type="ORF">GSI_11918</name>
</gene>
<accession>A0A2G8RXB6</accession>
<dbReference type="AlphaFoldDB" id="A0A2G8RXB6"/>
<evidence type="ECO:0000313" key="2">
    <source>
        <dbReference type="EMBL" id="PIL26163.1"/>
    </source>
</evidence>
<proteinExistence type="predicted"/>
<evidence type="ECO:0000313" key="3">
    <source>
        <dbReference type="Proteomes" id="UP000230002"/>
    </source>
</evidence>
<dbReference type="EMBL" id="AYKW01000045">
    <property type="protein sequence ID" value="PIL26163.1"/>
    <property type="molecule type" value="Genomic_DNA"/>
</dbReference>
<dbReference type="SMART" id="SM00225">
    <property type="entry name" value="BTB"/>
    <property type="match status" value="1"/>
</dbReference>
<name>A0A2G8RXB6_9APHY</name>
<dbReference type="STRING" id="1077348.A0A2G8RXB6"/>
<evidence type="ECO:0000259" key="1">
    <source>
        <dbReference type="SMART" id="SM00225"/>
    </source>
</evidence>
<dbReference type="Gene3D" id="3.30.710.10">
    <property type="entry name" value="Potassium Channel Kv1.1, Chain A"/>
    <property type="match status" value="1"/>
</dbReference>
<reference evidence="2 3" key="1">
    <citation type="journal article" date="2015" name="Sci. Rep.">
        <title>Chromosome-level genome map provides insights into diverse defense mechanisms in the medicinal fungus Ganoderma sinense.</title>
        <authorList>
            <person name="Zhu Y."/>
            <person name="Xu J."/>
            <person name="Sun C."/>
            <person name="Zhou S."/>
            <person name="Xu H."/>
            <person name="Nelson D.R."/>
            <person name="Qian J."/>
            <person name="Song J."/>
            <person name="Luo H."/>
            <person name="Xiang L."/>
            <person name="Li Y."/>
            <person name="Xu Z."/>
            <person name="Ji A."/>
            <person name="Wang L."/>
            <person name="Lu S."/>
            <person name="Hayward A."/>
            <person name="Sun W."/>
            <person name="Li X."/>
            <person name="Schwartz D.C."/>
            <person name="Wang Y."/>
            <person name="Chen S."/>
        </authorList>
    </citation>
    <scope>NUCLEOTIDE SEQUENCE [LARGE SCALE GENOMIC DNA]</scope>
    <source>
        <strain evidence="2 3">ZZ0214-1</strain>
    </source>
</reference>
<protein>
    <recommendedName>
        <fullName evidence="1">BTB domain-containing protein</fullName>
    </recommendedName>
</protein>
<feature type="domain" description="BTB" evidence="1">
    <location>
        <begin position="29"/>
        <end position="145"/>
    </location>
</feature>
<keyword evidence="3" id="KW-1185">Reference proteome</keyword>
<organism evidence="2 3">
    <name type="scientific">Ganoderma sinense ZZ0214-1</name>
    <dbReference type="NCBI Taxonomy" id="1077348"/>
    <lineage>
        <taxon>Eukaryota</taxon>
        <taxon>Fungi</taxon>
        <taxon>Dikarya</taxon>
        <taxon>Basidiomycota</taxon>
        <taxon>Agaricomycotina</taxon>
        <taxon>Agaricomycetes</taxon>
        <taxon>Polyporales</taxon>
        <taxon>Polyporaceae</taxon>
        <taxon>Ganoderma</taxon>
    </lineage>
</organism>
<dbReference type="InterPro" id="IPR000210">
    <property type="entry name" value="BTB/POZ_dom"/>
</dbReference>